<dbReference type="InterPro" id="IPR014127">
    <property type="entry name" value="CHP02757"/>
</dbReference>
<dbReference type="AlphaFoldDB" id="A0A377JWT1"/>
<name>A0A377JWT1_9HELI</name>
<reference evidence="1 2" key="1">
    <citation type="submission" date="2018-06" db="EMBL/GenBank/DDBJ databases">
        <authorList>
            <consortium name="Pathogen Informatics"/>
            <person name="Doyle S."/>
        </authorList>
    </citation>
    <scope>NUCLEOTIDE SEQUENCE [LARGE SCALE GENOMIC DNA]</scope>
    <source>
        <strain evidence="1 2">NCTC12219</strain>
    </source>
</reference>
<gene>
    <name evidence="1" type="ORF">NCTC12219_01529</name>
</gene>
<accession>A0A377JWT1</accession>
<protein>
    <submittedName>
        <fullName evidence="1">Protein of uncharacterized function (DUF2400)</fullName>
    </submittedName>
</protein>
<dbReference type="Pfam" id="PF09674">
    <property type="entry name" value="DUF2400"/>
    <property type="match status" value="1"/>
</dbReference>
<evidence type="ECO:0000313" key="1">
    <source>
        <dbReference type="EMBL" id="STP11632.1"/>
    </source>
</evidence>
<evidence type="ECO:0000313" key="2">
    <source>
        <dbReference type="Proteomes" id="UP000255103"/>
    </source>
</evidence>
<dbReference type="NCBIfam" id="TIGR02757">
    <property type="entry name" value="TIGR02757 family protein"/>
    <property type="match status" value="1"/>
</dbReference>
<dbReference type="RefSeq" id="WP_115722172.1">
    <property type="nucleotide sequence ID" value="NZ_UGHX01000001.1"/>
</dbReference>
<dbReference type="EMBL" id="UGHX01000001">
    <property type="protein sequence ID" value="STP11632.1"/>
    <property type="molecule type" value="Genomic_DNA"/>
</dbReference>
<proteinExistence type="predicted"/>
<sequence length="286" mass="32668">MTNKQRQKIQQLLDTQYSLRNTDDELKQTSPDPLLVARIYKEDSHFAEIALICALLSYGNAKMIVKLLQSLDFGLLTRGIDRIQKANFPHYRFQTSGDIQGLFMLVKILLESGGLLQCFMQGYESCPHTKSKSQWSKSNNPNHAKILSGIYYCIDTLHTLANRHKIPITQGLRFLLGSSHSTYLAQYHTIPHNASCLKRWNMLLRWLIRKDRLDVGTWDSHLQSSNLILPLDTHTFRICGKLGILKRKSYDLSAALEATDTLALFNPKDPIAYDFALYRLGQNGIL</sequence>
<organism evidence="1 2">
    <name type="scientific">Helicobacter cinaedi</name>
    <dbReference type="NCBI Taxonomy" id="213"/>
    <lineage>
        <taxon>Bacteria</taxon>
        <taxon>Pseudomonadati</taxon>
        <taxon>Campylobacterota</taxon>
        <taxon>Epsilonproteobacteria</taxon>
        <taxon>Campylobacterales</taxon>
        <taxon>Helicobacteraceae</taxon>
        <taxon>Helicobacter</taxon>
    </lineage>
</organism>
<dbReference type="Proteomes" id="UP000255103">
    <property type="component" value="Unassembled WGS sequence"/>
</dbReference>